<dbReference type="EMBL" id="KN822953">
    <property type="protein sequence ID" value="KIO32594.1"/>
    <property type="molecule type" value="Genomic_DNA"/>
</dbReference>
<feature type="non-terminal residue" evidence="1">
    <location>
        <position position="1"/>
    </location>
</feature>
<accession>A0A0C3QVD7</accession>
<evidence type="ECO:0000313" key="1">
    <source>
        <dbReference type="EMBL" id="KIO32594.1"/>
    </source>
</evidence>
<dbReference type="HOGENOM" id="CLU_2874110_0_0_1"/>
<organism evidence="1 2">
    <name type="scientific">Tulasnella calospora MUT 4182</name>
    <dbReference type="NCBI Taxonomy" id="1051891"/>
    <lineage>
        <taxon>Eukaryota</taxon>
        <taxon>Fungi</taxon>
        <taxon>Dikarya</taxon>
        <taxon>Basidiomycota</taxon>
        <taxon>Agaricomycotina</taxon>
        <taxon>Agaricomycetes</taxon>
        <taxon>Cantharellales</taxon>
        <taxon>Tulasnellaceae</taxon>
        <taxon>Tulasnella</taxon>
    </lineage>
</organism>
<reference evidence="1 2" key="1">
    <citation type="submission" date="2014-04" db="EMBL/GenBank/DDBJ databases">
        <authorList>
            <consortium name="DOE Joint Genome Institute"/>
            <person name="Kuo A."/>
            <person name="Girlanda M."/>
            <person name="Perotto S."/>
            <person name="Kohler A."/>
            <person name="Nagy L.G."/>
            <person name="Floudas D."/>
            <person name="Copeland A."/>
            <person name="Barry K.W."/>
            <person name="Cichocki N."/>
            <person name="Veneault-Fourrey C."/>
            <person name="LaButti K."/>
            <person name="Lindquist E.A."/>
            <person name="Lipzen A."/>
            <person name="Lundell T."/>
            <person name="Morin E."/>
            <person name="Murat C."/>
            <person name="Sun H."/>
            <person name="Tunlid A."/>
            <person name="Henrissat B."/>
            <person name="Grigoriev I.V."/>
            <person name="Hibbett D.S."/>
            <person name="Martin F."/>
            <person name="Nordberg H.P."/>
            <person name="Cantor M.N."/>
            <person name="Hua S.X."/>
        </authorList>
    </citation>
    <scope>NUCLEOTIDE SEQUENCE [LARGE SCALE GENOMIC DNA]</scope>
    <source>
        <strain evidence="1 2">MUT 4182</strain>
    </source>
</reference>
<protein>
    <submittedName>
        <fullName evidence="1">Uncharacterized protein</fullName>
    </submittedName>
</protein>
<dbReference type="Proteomes" id="UP000054248">
    <property type="component" value="Unassembled WGS sequence"/>
</dbReference>
<dbReference type="AlphaFoldDB" id="A0A0C3QVD7"/>
<name>A0A0C3QVD7_9AGAM</name>
<gene>
    <name evidence="1" type="ORF">M407DRAFT_241309</name>
</gene>
<keyword evidence="2" id="KW-1185">Reference proteome</keyword>
<sequence length="64" mass="6639">YATAASVRSCHSDSFAAIAAAPTGSTTKGVTDSGFPTTARGRSGRFGPFAALCKQCRWIKTLRA</sequence>
<reference evidence="2" key="2">
    <citation type="submission" date="2015-01" db="EMBL/GenBank/DDBJ databases">
        <title>Evolutionary Origins and Diversification of the Mycorrhizal Mutualists.</title>
        <authorList>
            <consortium name="DOE Joint Genome Institute"/>
            <consortium name="Mycorrhizal Genomics Consortium"/>
            <person name="Kohler A."/>
            <person name="Kuo A."/>
            <person name="Nagy L.G."/>
            <person name="Floudas D."/>
            <person name="Copeland A."/>
            <person name="Barry K.W."/>
            <person name="Cichocki N."/>
            <person name="Veneault-Fourrey C."/>
            <person name="LaButti K."/>
            <person name="Lindquist E.A."/>
            <person name="Lipzen A."/>
            <person name="Lundell T."/>
            <person name="Morin E."/>
            <person name="Murat C."/>
            <person name="Riley R."/>
            <person name="Ohm R."/>
            <person name="Sun H."/>
            <person name="Tunlid A."/>
            <person name="Henrissat B."/>
            <person name="Grigoriev I.V."/>
            <person name="Hibbett D.S."/>
            <person name="Martin F."/>
        </authorList>
    </citation>
    <scope>NUCLEOTIDE SEQUENCE [LARGE SCALE GENOMIC DNA]</scope>
    <source>
        <strain evidence="2">MUT 4182</strain>
    </source>
</reference>
<proteinExistence type="predicted"/>
<evidence type="ECO:0000313" key="2">
    <source>
        <dbReference type="Proteomes" id="UP000054248"/>
    </source>
</evidence>